<keyword evidence="5" id="KW-1185">Reference proteome</keyword>
<dbReference type="GO" id="GO:0046872">
    <property type="term" value="F:metal ion binding"/>
    <property type="evidence" value="ECO:0007669"/>
    <property type="project" value="UniProtKB-KW"/>
</dbReference>
<proteinExistence type="inferred from homology"/>
<name>A0A1H9A0E3_9LACT</name>
<dbReference type="Gene3D" id="3.60.21.10">
    <property type="match status" value="1"/>
</dbReference>
<dbReference type="InterPro" id="IPR029052">
    <property type="entry name" value="Metallo-depent_PP-like"/>
</dbReference>
<dbReference type="GO" id="GO:0016787">
    <property type="term" value="F:hydrolase activity"/>
    <property type="evidence" value="ECO:0007669"/>
    <property type="project" value="UniProtKB-UniRule"/>
</dbReference>
<sequence length="171" mass="19618">MKFLVMSDNHGQWPLVDEIIKHWRPQVDYIFHCGDSEFPADDPLWDQVDAVVTGNMDFDPQYRRQQVIETAEGNVLLVHGHLTGVNYGNDELLAIAKNSNCRFVFHGHTHKLYAEVKEGILLANPGSLNRPRGHYQGKTYLLVTIENNQVIVNYYSEDNQPIPQLDQIFSL</sequence>
<protein>
    <recommendedName>
        <fullName evidence="2">Phosphoesterase</fullName>
        <ecNumber evidence="2">3.1.4.-</ecNumber>
    </recommendedName>
</protein>
<dbReference type="InterPro" id="IPR024654">
    <property type="entry name" value="Calcineurin-like_PHP_lpxH"/>
</dbReference>
<dbReference type="EMBL" id="FOEN01000001">
    <property type="protein sequence ID" value="SEP70216.1"/>
    <property type="molecule type" value="Genomic_DNA"/>
</dbReference>
<dbReference type="PANTHER" id="PTHR11124">
    <property type="entry name" value="VACUOLAR SORTING PROTEIN VPS29"/>
    <property type="match status" value="1"/>
</dbReference>
<evidence type="ECO:0000313" key="5">
    <source>
        <dbReference type="Proteomes" id="UP000198833"/>
    </source>
</evidence>
<evidence type="ECO:0000256" key="2">
    <source>
        <dbReference type="RuleBase" id="RU362039"/>
    </source>
</evidence>
<comment type="cofactor">
    <cofactor evidence="2">
        <name>a divalent metal cation</name>
        <dbReference type="ChEBI" id="CHEBI:60240"/>
    </cofactor>
</comment>
<dbReference type="NCBIfam" id="TIGR00040">
    <property type="entry name" value="yfcE"/>
    <property type="match status" value="1"/>
</dbReference>
<organism evidence="4 5">
    <name type="scientific">Ignavigranum ruoffiae</name>
    <dbReference type="NCBI Taxonomy" id="89093"/>
    <lineage>
        <taxon>Bacteria</taxon>
        <taxon>Bacillati</taxon>
        <taxon>Bacillota</taxon>
        <taxon>Bacilli</taxon>
        <taxon>Lactobacillales</taxon>
        <taxon>Aerococcaceae</taxon>
        <taxon>Ignavigranum</taxon>
    </lineage>
</organism>
<keyword evidence="2" id="KW-0479">Metal-binding</keyword>
<dbReference type="RefSeq" id="WP_092570215.1">
    <property type="nucleotide sequence ID" value="NZ_CP096206.2"/>
</dbReference>
<feature type="domain" description="Calcineurin-like phosphoesterase" evidence="3">
    <location>
        <begin position="1"/>
        <end position="147"/>
    </location>
</feature>
<accession>A0A1H9A0E3</accession>
<dbReference type="InterPro" id="IPR000979">
    <property type="entry name" value="Phosphodiesterase_MJ0936/Vps29"/>
</dbReference>
<dbReference type="OrthoDB" id="9800565at2"/>
<dbReference type="EC" id="3.1.4.-" evidence="2"/>
<dbReference type="SUPFAM" id="SSF56300">
    <property type="entry name" value="Metallo-dependent phosphatases"/>
    <property type="match status" value="1"/>
</dbReference>
<dbReference type="Proteomes" id="UP000198833">
    <property type="component" value="Unassembled WGS sequence"/>
</dbReference>
<dbReference type="STRING" id="89093.SAMN04488558_101387"/>
<dbReference type="AlphaFoldDB" id="A0A1H9A0E3"/>
<evidence type="ECO:0000313" key="4">
    <source>
        <dbReference type="EMBL" id="SEP70216.1"/>
    </source>
</evidence>
<comment type="similarity">
    <text evidence="1 2">Belongs to the metallophosphoesterase superfamily. YfcE family.</text>
</comment>
<evidence type="ECO:0000259" key="3">
    <source>
        <dbReference type="Pfam" id="PF12850"/>
    </source>
</evidence>
<reference evidence="4 5" key="1">
    <citation type="submission" date="2016-10" db="EMBL/GenBank/DDBJ databases">
        <authorList>
            <person name="de Groot N.N."/>
        </authorList>
    </citation>
    <scope>NUCLEOTIDE SEQUENCE [LARGE SCALE GENOMIC DNA]</scope>
    <source>
        <strain evidence="4 5">DSM 15695</strain>
    </source>
</reference>
<dbReference type="Pfam" id="PF12850">
    <property type="entry name" value="Metallophos_2"/>
    <property type="match status" value="1"/>
</dbReference>
<gene>
    <name evidence="4" type="ORF">SAMN04488558_101387</name>
</gene>
<evidence type="ECO:0000256" key="1">
    <source>
        <dbReference type="ARBA" id="ARBA00008950"/>
    </source>
</evidence>